<dbReference type="AlphaFoldDB" id="A0A833S179"/>
<dbReference type="EMBL" id="WSZM01000234">
    <property type="protein sequence ID" value="KAF4037722.1"/>
    <property type="molecule type" value="Genomic_DNA"/>
</dbReference>
<gene>
    <name evidence="2" type="ORF">GN244_ATG10167</name>
</gene>
<comment type="caution">
    <text evidence="2">The sequence shown here is derived from an EMBL/GenBank/DDBJ whole genome shotgun (WGS) entry which is preliminary data.</text>
</comment>
<dbReference type="Proteomes" id="UP000602510">
    <property type="component" value="Unassembled WGS sequence"/>
</dbReference>
<evidence type="ECO:0000313" key="2">
    <source>
        <dbReference type="EMBL" id="KAF4037722.1"/>
    </source>
</evidence>
<proteinExistence type="predicted"/>
<sequence length="92" mass="10536">MPQREARRTHERSRAAITGSESESEASYEKTPRRKRGEARSARLKAKRRRRYVSSRDRALSSDDSSDSEQPSQRRDATRSQADVDPVDEDAT</sequence>
<evidence type="ECO:0000256" key="1">
    <source>
        <dbReference type="SAM" id="MobiDB-lite"/>
    </source>
</evidence>
<organism evidence="2 3">
    <name type="scientific">Phytophthora infestans</name>
    <name type="common">Potato late blight agent</name>
    <name type="synonym">Botrytis infestans</name>
    <dbReference type="NCBI Taxonomy" id="4787"/>
    <lineage>
        <taxon>Eukaryota</taxon>
        <taxon>Sar</taxon>
        <taxon>Stramenopiles</taxon>
        <taxon>Oomycota</taxon>
        <taxon>Peronosporomycetes</taxon>
        <taxon>Peronosporales</taxon>
        <taxon>Peronosporaceae</taxon>
        <taxon>Phytophthora</taxon>
    </lineage>
</organism>
<reference evidence="2" key="1">
    <citation type="submission" date="2020-04" db="EMBL/GenBank/DDBJ databases">
        <title>Hybrid Assembly of Korean Phytophthora infestans isolates.</title>
        <authorList>
            <person name="Prokchorchik M."/>
            <person name="Lee Y."/>
            <person name="Seo J."/>
            <person name="Cho J.-H."/>
            <person name="Park Y.-E."/>
            <person name="Jang D.-C."/>
            <person name="Im J.-S."/>
            <person name="Choi J.-G."/>
            <person name="Park H.-J."/>
            <person name="Lee G.-B."/>
            <person name="Lee Y.-G."/>
            <person name="Hong S.-Y."/>
            <person name="Cho K."/>
            <person name="Sohn K.H."/>
        </authorList>
    </citation>
    <scope>NUCLEOTIDE SEQUENCE</scope>
    <source>
        <strain evidence="2">KR_1_A1</strain>
    </source>
</reference>
<feature type="compositionally biased region" description="Basic and acidic residues" evidence="1">
    <location>
        <begin position="1"/>
        <end position="14"/>
    </location>
</feature>
<accession>A0A833S179</accession>
<protein>
    <submittedName>
        <fullName evidence="2">Uncharacterized protein</fullName>
    </submittedName>
</protein>
<evidence type="ECO:0000313" key="3">
    <source>
        <dbReference type="Proteomes" id="UP000602510"/>
    </source>
</evidence>
<feature type="compositionally biased region" description="Basic residues" evidence="1">
    <location>
        <begin position="32"/>
        <end position="53"/>
    </location>
</feature>
<name>A0A833S179_PHYIN</name>
<keyword evidence="3" id="KW-1185">Reference proteome</keyword>
<feature type="region of interest" description="Disordered" evidence="1">
    <location>
        <begin position="1"/>
        <end position="92"/>
    </location>
</feature>